<evidence type="ECO:0000313" key="4">
    <source>
        <dbReference type="EMBL" id="CAL5225191.1"/>
    </source>
</evidence>
<evidence type="ECO:0000256" key="3">
    <source>
        <dbReference type="SAM" id="SignalP"/>
    </source>
</evidence>
<organism evidence="4 5">
    <name type="scientific">Coccomyxa viridis</name>
    <dbReference type="NCBI Taxonomy" id="1274662"/>
    <lineage>
        <taxon>Eukaryota</taxon>
        <taxon>Viridiplantae</taxon>
        <taxon>Chlorophyta</taxon>
        <taxon>core chlorophytes</taxon>
        <taxon>Trebouxiophyceae</taxon>
        <taxon>Trebouxiophyceae incertae sedis</taxon>
        <taxon>Coccomyxaceae</taxon>
        <taxon>Coccomyxa</taxon>
    </lineage>
</organism>
<accession>A0ABP1G0D1</accession>
<comment type="similarity">
    <text evidence="1 2">Belongs to the RNase T2 family.</text>
</comment>
<evidence type="ECO:0000313" key="5">
    <source>
        <dbReference type="Proteomes" id="UP001497392"/>
    </source>
</evidence>
<protein>
    <submittedName>
        <fullName evidence="4">G7974 protein</fullName>
    </submittedName>
</protein>
<reference evidence="4 5" key="1">
    <citation type="submission" date="2024-06" db="EMBL/GenBank/DDBJ databases">
        <authorList>
            <person name="Kraege A."/>
            <person name="Thomma B."/>
        </authorList>
    </citation>
    <scope>NUCLEOTIDE SEQUENCE [LARGE SCALE GENOMIC DNA]</scope>
</reference>
<dbReference type="Pfam" id="PF00445">
    <property type="entry name" value="Ribonuclease_T2"/>
    <property type="match status" value="1"/>
</dbReference>
<name>A0ABP1G0D1_9CHLO</name>
<dbReference type="InterPro" id="IPR018188">
    <property type="entry name" value="RNase_T2_His_AS_1"/>
</dbReference>
<sequence>MAAHVGKNLMAFAMIMLVFGVAVGAEQVASSPNLQCPSCRGKDYAPTPGQFNFFFLVRQWPFQFCHRPNECSIVPDESEGFTLHGLWPNLDNPCPADYPEHCDNSVFDATEIDQDVLQSMEKLWPSYSTSNECFWSHEWSCHGSCSGWNQHDYFANTISLHNNNDIAGALKDAGIVPSSEEVSTSNFLQALTNKFGYEPILFCDADRSGNRYIDSVYQCVDHQYNIIDCASVCLVHDCQPEGNKSCGDSFLYKTVQVQAGSQKSCKHAVCKQKSGTCQGGSRADSSPLLISH</sequence>
<dbReference type="EMBL" id="CAXHTA020000012">
    <property type="protein sequence ID" value="CAL5225191.1"/>
    <property type="molecule type" value="Genomic_DNA"/>
</dbReference>
<comment type="caution">
    <text evidence="4">The sequence shown here is derived from an EMBL/GenBank/DDBJ whole genome shotgun (WGS) entry which is preliminary data.</text>
</comment>
<dbReference type="Proteomes" id="UP001497392">
    <property type="component" value="Unassembled WGS sequence"/>
</dbReference>
<dbReference type="PANTHER" id="PTHR11240:SF22">
    <property type="entry name" value="RIBONUCLEASE T2"/>
    <property type="match status" value="1"/>
</dbReference>
<dbReference type="SUPFAM" id="SSF55895">
    <property type="entry name" value="Ribonuclease Rh-like"/>
    <property type="match status" value="1"/>
</dbReference>
<dbReference type="InterPro" id="IPR001568">
    <property type="entry name" value="RNase_T2-like"/>
</dbReference>
<feature type="signal peptide" evidence="3">
    <location>
        <begin position="1"/>
        <end position="25"/>
    </location>
</feature>
<evidence type="ECO:0000256" key="1">
    <source>
        <dbReference type="ARBA" id="ARBA00007469"/>
    </source>
</evidence>
<dbReference type="InterPro" id="IPR036430">
    <property type="entry name" value="RNase_T2-like_sf"/>
</dbReference>
<gene>
    <name evidence="4" type="primary">g7974</name>
    <name evidence="4" type="ORF">VP750_LOCUS6850</name>
</gene>
<dbReference type="Gene3D" id="3.90.730.10">
    <property type="entry name" value="Ribonuclease T2-like"/>
    <property type="match status" value="1"/>
</dbReference>
<evidence type="ECO:0000256" key="2">
    <source>
        <dbReference type="RuleBase" id="RU004328"/>
    </source>
</evidence>
<keyword evidence="5" id="KW-1185">Reference proteome</keyword>
<keyword evidence="3" id="KW-0732">Signal</keyword>
<dbReference type="PANTHER" id="PTHR11240">
    <property type="entry name" value="RIBONUCLEASE T2"/>
    <property type="match status" value="1"/>
</dbReference>
<dbReference type="PROSITE" id="PS00530">
    <property type="entry name" value="RNASE_T2_1"/>
    <property type="match status" value="1"/>
</dbReference>
<proteinExistence type="inferred from homology"/>
<feature type="chain" id="PRO_5046735215" evidence="3">
    <location>
        <begin position="26"/>
        <end position="292"/>
    </location>
</feature>